<reference evidence="1" key="1">
    <citation type="submission" date="2025-09" db="UniProtKB">
        <authorList>
            <consortium name="EnsemblPlants"/>
        </authorList>
    </citation>
    <scope>IDENTIFICATION</scope>
</reference>
<evidence type="ECO:0000313" key="2">
    <source>
        <dbReference type="Proteomes" id="UP001732700"/>
    </source>
</evidence>
<sequence length="247" mass="26570">MPVLTRVYVNPLTRDLSCHLGEMEEHTADHSSAEYATLLEETRHDATRLLVISIAVALVTIALAFAGKIIVARCFNAASGSGDLYSLAELLREVTKWRNLKTSAVTTAVVVVVALGACMELLGGNFATVIDDSGLLSVRGSLILVTSLAFLYMGALAMMGVARKRNDLAALVLAAILLPALLIPVCELAVLYLYTEQVMGLGLSLLSVYDILQAVQSLLCFLAANVYHDGYYKARSAMEESSKEDQL</sequence>
<proteinExistence type="predicted"/>
<dbReference type="Proteomes" id="UP001732700">
    <property type="component" value="Unassembled WGS sequence"/>
</dbReference>
<accession>A0ACD6AKM4</accession>
<dbReference type="EnsemblPlants" id="AVESA.00010b.r2.UnG1455870.1">
    <property type="protein sequence ID" value="AVESA.00010b.r2.UnG1455870.1.CDS.1"/>
    <property type="gene ID" value="AVESA.00010b.r2.UnG1455870"/>
</dbReference>
<keyword evidence="2" id="KW-1185">Reference proteome</keyword>
<protein>
    <submittedName>
        <fullName evidence="1">Uncharacterized protein</fullName>
    </submittedName>
</protein>
<organism evidence="1 2">
    <name type="scientific">Avena sativa</name>
    <name type="common">Oat</name>
    <dbReference type="NCBI Taxonomy" id="4498"/>
    <lineage>
        <taxon>Eukaryota</taxon>
        <taxon>Viridiplantae</taxon>
        <taxon>Streptophyta</taxon>
        <taxon>Embryophyta</taxon>
        <taxon>Tracheophyta</taxon>
        <taxon>Spermatophyta</taxon>
        <taxon>Magnoliopsida</taxon>
        <taxon>Liliopsida</taxon>
        <taxon>Poales</taxon>
        <taxon>Poaceae</taxon>
        <taxon>BOP clade</taxon>
        <taxon>Pooideae</taxon>
        <taxon>Poodae</taxon>
        <taxon>Poeae</taxon>
        <taxon>Poeae Chloroplast Group 1 (Aveneae type)</taxon>
        <taxon>Aveninae</taxon>
        <taxon>Avena</taxon>
    </lineage>
</organism>
<evidence type="ECO:0000313" key="1">
    <source>
        <dbReference type="EnsemblPlants" id="AVESA.00010b.r2.UnG1455870.1.CDS.1"/>
    </source>
</evidence>
<name>A0ACD6AKM4_AVESA</name>